<accession>A0AAE4AP25</accession>
<comment type="caution">
    <text evidence="6">Lacks conserved residue(s) required for the propagation of feature annotation.</text>
</comment>
<dbReference type="EMBL" id="JAUSVL010000001">
    <property type="protein sequence ID" value="MDQ0290859.1"/>
    <property type="molecule type" value="Genomic_DNA"/>
</dbReference>
<keyword evidence="9" id="KW-1185">Reference proteome</keyword>
<gene>
    <name evidence="6" type="primary">rsmG</name>
    <name evidence="8" type="ORF">J3R75_002966</name>
</gene>
<dbReference type="HAMAP" id="MF_00074">
    <property type="entry name" value="16SrRNA_methyltr_G"/>
    <property type="match status" value="1"/>
</dbReference>
<keyword evidence="3 6" id="KW-0489">Methyltransferase</keyword>
<feature type="binding site" evidence="6">
    <location>
        <position position="174"/>
    </location>
    <ligand>
        <name>S-adenosyl-L-methionine</name>
        <dbReference type="ChEBI" id="CHEBI:59789"/>
    </ligand>
</feature>
<dbReference type="PANTHER" id="PTHR31760:SF0">
    <property type="entry name" value="S-ADENOSYL-L-METHIONINE-DEPENDENT METHYLTRANSFERASES SUPERFAMILY PROTEIN"/>
    <property type="match status" value="1"/>
</dbReference>
<dbReference type="Gene3D" id="3.40.50.150">
    <property type="entry name" value="Vaccinia Virus protein VP39"/>
    <property type="match status" value="1"/>
</dbReference>
<organism evidence="8 9">
    <name type="scientific">Oligosphaera ethanolica</name>
    <dbReference type="NCBI Taxonomy" id="760260"/>
    <lineage>
        <taxon>Bacteria</taxon>
        <taxon>Pseudomonadati</taxon>
        <taxon>Lentisphaerota</taxon>
        <taxon>Oligosphaeria</taxon>
        <taxon>Oligosphaerales</taxon>
        <taxon>Oligosphaeraceae</taxon>
        <taxon>Oligosphaera</taxon>
    </lineage>
</organism>
<evidence type="ECO:0000256" key="7">
    <source>
        <dbReference type="SAM" id="MobiDB-lite"/>
    </source>
</evidence>
<keyword evidence="5 6" id="KW-0949">S-adenosyl-L-methionine</keyword>
<feature type="compositionally biased region" description="Basic residues" evidence="7">
    <location>
        <begin position="253"/>
        <end position="279"/>
    </location>
</feature>
<dbReference type="Proteomes" id="UP001238163">
    <property type="component" value="Unassembled WGS sequence"/>
</dbReference>
<sequence length="279" mass="31330">MPTEHVLNPDDLKPDKYPRLAFDHDAWAWFIAACKDLELTVDDEKRSRLEAIYSHLAGVNSWLNLTRLVSPLDYLKFHIFDSLTVCNLVEAYTAPGDIVLDLGSGGGYPGLPLMTWIPDRQWVLVDSRARKAAFLQEAVKLTPCANPQAYAFRGREVASHHPELHQQCQMVTARAVGPAADLLPDAVELLAINGILMLLKGPAYPTKERDDFLHALPNYGFTLMEEHQLALDENDPDRWVILALRSDDMTTAKSKHHAKTAKHHAKTKHPKPPSAKPRR</sequence>
<keyword evidence="4 6" id="KW-0808">Transferase</keyword>
<evidence type="ECO:0000256" key="6">
    <source>
        <dbReference type="HAMAP-Rule" id="MF_00074"/>
    </source>
</evidence>
<evidence type="ECO:0000313" key="9">
    <source>
        <dbReference type="Proteomes" id="UP001238163"/>
    </source>
</evidence>
<name>A0AAE4AP25_9BACT</name>
<feature type="binding site" evidence="6">
    <location>
        <position position="103"/>
    </location>
    <ligand>
        <name>S-adenosyl-L-methionine</name>
        <dbReference type="ChEBI" id="CHEBI:59789"/>
    </ligand>
</feature>
<evidence type="ECO:0000256" key="5">
    <source>
        <dbReference type="ARBA" id="ARBA00022691"/>
    </source>
</evidence>
<evidence type="ECO:0000256" key="2">
    <source>
        <dbReference type="ARBA" id="ARBA00022552"/>
    </source>
</evidence>
<feature type="region of interest" description="Disordered" evidence="7">
    <location>
        <begin position="250"/>
        <end position="279"/>
    </location>
</feature>
<dbReference type="GO" id="GO:0005829">
    <property type="term" value="C:cytosol"/>
    <property type="evidence" value="ECO:0007669"/>
    <property type="project" value="TreeGrafter"/>
</dbReference>
<dbReference type="GO" id="GO:0070043">
    <property type="term" value="F:rRNA (guanine-N7-)-methyltransferase activity"/>
    <property type="evidence" value="ECO:0007669"/>
    <property type="project" value="UniProtKB-UniRule"/>
</dbReference>
<keyword evidence="1 6" id="KW-0963">Cytoplasm</keyword>
<evidence type="ECO:0000256" key="4">
    <source>
        <dbReference type="ARBA" id="ARBA00022679"/>
    </source>
</evidence>
<dbReference type="InterPro" id="IPR029063">
    <property type="entry name" value="SAM-dependent_MTases_sf"/>
</dbReference>
<dbReference type="AlphaFoldDB" id="A0AAE4AP25"/>
<evidence type="ECO:0000313" key="8">
    <source>
        <dbReference type="EMBL" id="MDQ0290859.1"/>
    </source>
</evidence>
<comment type="function">
    <text evidence="6">Specifically methylates the N7 position of a guanine in 16S rRNA.</text>
</comment>
<protein>
    <recommendedName>
        <fullName evidence="6">Ribosomal RNA small subunit methyltransferase G</fullName>
        <ecNumber evidence="6">2.1.1.-</ecNumber>
    </recommendedName>
    <alternativeName>
        <fullName evidence="6">16S rRNA 7-methylguanosine methyltransferase</fullName>
        <shortName evidence="6">16S rRNA m7G methyltransferase</shortName>
    </alternativeName>
</protein>
<dbReference type="Pfam" id="PF02527">
    <property type="entry name" value="GidB"/>
    <property type="match status" value="1"/>
</dbReference>
<dbReference type="PANTHER" id="PTHR31760">
    <property type="entry name" value="S-ADENOSYL-L-METHIONINE-DEPENDENT METHYLTRANSFERASES SUPERFAMILY PROTEIN"/>
    <property type="match status" value="1"/>
</dbReference>
<dbReference type="InterPro" id="IPR003682">
    <property type="entry name" value="rRNA_ssu_MeTfrase_G"/>
</dbReference>
<dbReference type="EC" id="2.1.1.-" evidence="6"/>
<evidence type="ECO:0000256" key="3">
    <source>
        <dbReference type="ARBA" id="ARBA00022603"/>
    </source>
</evidence>
<keyword evidence="2 6" id="KW-0698">rRNA processing</keyword>
<comment type="similarity">
    <text evidence="6">Belongs to the methyltransferase superfamily. RNA methyltransferase RsmG family.</text>
</comment>
<dbReference type="RefSeq" id="WP_307262831.1">
    <property type="nucleotide sequence ID" value="NZ_JAUSVL010000001.1"/>
</dbReference>
<comment type="caution">
    <text evidence="8">The sequence shown here is derived from an EMBL/GenBank/DDBJ whole genome shotgun (WGS) entry which is preliminary data.</text>
</comment>
<proteinExistence type="inferred from homology"/>
<evidence type="ECO:0000256" key="1">
    <source>
        <dbReference type="ARBA" id="ARBA00022490"/>
    </source>
</evidence>
<comment type="subcellular location">
    <subcellularLocation>
        <location evidence="6">Cytoplasm</location>
    </subcellularLocation>
</comment>
<feature type="binding site" evidence="6">
    <location>
        <position position="108"/>
    </location>
    <ligand>
        <name>S-adenosyl-L-methionine</name>
        <dbReference type="ChEBI" id="CHEBI:59789"/>
    </ligand>
</feature>
<dbReference type="SUPFAM" id="SSF53335">
    <property type="entry name" value="S-adenosyl-L-methionine-dependent methyltransferases"/>
    <property type="match status" value="1"/>
</dbReference>
<reference evidence="8" key="1">
    <citation type="submission" date="2023-07" db="EMBL/GenBank/DDBJ databases">
        <title>Genomic Encyclopedia of Type Strains, Phase IV (KMG-IV): sequencing the most valuable type-strain genomes for metagenomic binning, comparative biology and taxonomic classification.</title>
        <authorList>
            <person name="Goeker M."/>
        </authorList>
    </citation>
    <scope>NUCLEOTIDE SEQUENCE</scope>
    <source>
        <strain evidence="8">DSM 24202</strain>
    </source>
</reference>